<feature type="binding site" evidence="9">
    <location>
        <position position="191"/>
    </location>
    <ligand>
        <name>alpha-D-glucose 1-phosphate</name>
        <dbReference type="ChEBI" id="CHEBI:58601"/>
    </ligand>
</feature>
<dbReference type="InterPro" id="IPR011004">
    <property type="entry name" value="Trimer_LpxA-like_sf"/>
</dbReference>
<evidence type="ECO:0000259" key="11">
    <source>
        <dbReference type="Pfam" id="PF24894"/>
    </source>
</evidence>
<feature type="site" description="Could play a key role in the communication between the regulatory and the substrate sites" evidence="9">
    <location>
        <position position="59"/>
    </location>
</feature>
<evidence type="ECO:0000256" key="9">
    <source>
        <dbReference type="HAMAP-Rule" id="MF_00624"/>
    </source>
</evidence>
<dbReference type="CDD" id="cd02508">
    <property type="entry name" value="ADP_Glucose_PP"/>
    <property type="match status" value="1"/>
</dbReference>
<dbReference type="InterPro" id="IPR056818">
    <property type="entry name" value="GlmU/GlgC-like_hexapep"/>
</dbReference>
<evidence type="ECO:0000256" key="7">
    <source>
        <dbReference type="ARBA" id="ARBA00023056"/>
    </source>
</evidence>
<dbReference type="PANTHER" id="PTHR43523">
    <property type="entry name" value="GLUCOSE-1-PHOSPHATE ADENYLYLTRANSFERASE-RELATED"/>
    <property type="match status" value="1"/>
</dbReference>
<dbReference type="Proteomes" id="UP000824262">
    <property type="component" value="Unassembled WGS sequence"/>
</dbReference>
<sequence length="404" mass="43769">MKRNCIAMLLAGGQGSRLYALTKDVAKPSVPFGGKYRIIDFPLSNCANSGIDVVGVLTQYRPLKLNSYIGSGQAYDLDSSDGGVFILPPYQSAGEKGSWFSGTANAIYQNMGFIENYNPDNVLILSGDHIYKMDYSEMLREHVQHEAACTISVIQVSMEEASRFGILSTGGDGYINEFEEKPKQPKSDLASMGIYIFNWQKLREYLIADENDPNSSKDFGKNIIPAMLAAGEKMWPYRFSGYWRDVGTITSLWDANMDMLSPTLINLHDPDWPIRSKSPIRPPHYAGPDSRISHSIVTEGCEIEGSVENSVLSSSVRVGRGARVVYSILMPGCRVEDGAVVEYAIIGENAVIHAGAHVGAQPDGSEGWSVATCGPDIEVGSGAVVKPGAMLYDSVPAGEGGESK</sequence>
<dbReference type="GO" id="GO:0005524">
    <property type="term" value="F:ATP binding"/>
    <property type="evidence" value="ECO:0007669"/>
    <property type="project" value="UniProtKB-KW"/>
</dbReference>
<dbReference type="SUPFAM" id="SSF51161">
    <property type="entry name" value="Trimeric LpxA-like enzymes"/>
    <property type="match status" value="1"/>
</dbReference>
<dbReference type="Gene3D" id="2.160.10.10">
    <property type="entry name" value="Hexapeptide repeat proteins"/>
    <property type="match status" value="1"/>
</dbReference>
<dbReference type="InterPro" id="IPR011831">
    <property type="entry name" value="ADP-Glc_PPase"/>
</dbReference>
<evidence type="ECO:0000256" key="6">
    <source>
        <dbReference type="ARBA" id="ARBA00022840"/>
    </source>
</evidence>
<dbReference type="InterPro" id="IPR005836">
    <property type="entry name" value="ADP_Glu_pyroP_CS"/>
</dbReference>
<dbReference type="Gene3D" id="3.90.550.10">
    <property type="entry name" value="Spore Coat Polysaccharide Biosynthesis Protein SpsA, Chain A"/>
    <property type="match status" value="1"/>
</dbReference>
<dbReference type="HAMAP" id="MF_00624">
    <property type="entry name" value="GlgC"/>
    <property type="match status" value="1"/>
</dbReference>
<accession>A0A9D0ZCE4</accession>
<keyword evidence="6 9" id="KW-0067">ATP-binding</keyword>
<dbReference type="Pfam" id="PF24894">
    <property type="entry name" value="Hexapep_GlmU"/>
    <property type="match status" value="1"/>
</dbReference>
<evidence type="ECO:0000256" key="3">
    <source>
        <dbReference type="ARBA" id="ARBA00022679"/>
    </source>
</evidence>
<comment type="function">
    <text evidence="9">Involved in the biosynthesis of ADP-glucose, a building block required for the elongation reactions to produce glycogen. Catalyzes the reaction between ATP and alpha-D-glucose 1-phosphate (G1P) to produce pyrophosphate and ADP-Glc.</text>
</comment>
<keyword evidence="2 9" id="KW-0321">Glycogen metabolism</keyword>
<dbReference type="InterPro" id="IPR005835">
    <property type="entry name" value="NTP_transferase_dom"/>
</dbReference>
<reference evidence="12" key="1">
    <citation type="submission" date="2020-10" db="EMBL/GenBank/DDBJ databases">
        <authorList>
            <person name="Gilroy R."/>
        </authorList>
    </citation>
    <scope>NUCLEOTIDE SEQUENCE</scope>
    <source>
        <strain evidence="12">ChiBcolR7-354</strain>
    </source>
</reference>
<feature type="domain" description="Glucose-1-phosphate adenylyltransferase/Bifunctional protein GlmU-like C-terminal hexapeptide" evidence="11">
    <location>
        <begin position="290"/>
        <end position="363"/>
    </location>
</feature>
<evidence type="ECO:0000256" key="2">
    <source>
        <dbReference type="ARBA" id="ARBA00022600"/>
    </source>
</evidence>
<dbReference type="PROSITE" id="PS00809">
    <property type="entry name" value="ADP_GLC_PYROPHOSPH_2"/>
    <property type="match status" value="1"/>
</dbReference>
<keyword evidence="5 9" id="KW-0547">Nucleotide-binding</keyword>
<evidence type="ECO:0000313" key="13">
    <source>
        <dbReference type="Proteomes" id="UP000824262"/>
    </source>
</evidence>
<dbReference type="AlphaFoldDB" id="A0A9D0ZCE4"/>
<keyword evidence="4 9" id="KW-0548">Nucleotidyltransferase</keyword>
<comment type="caution">
    <text evidence="9">Lacks conserved residue(s) required for the propagation of feature annotation.</text>
</comment>
<dbReference type="GO" id="GO:0005978">
    <property type="term" value="P:glycogen biosynthetic process"/>
    <property type="evidence" value="ECO:0007669"/>
    <property type="project" value="UniProtKB-UniRule"/>
</dbReference>
<dbReference type="InterPro" id="IPR029044">
    <property type="entry name" value="Nucleotide-diphossugar_trans"/>
</dbReference>
<dbReference type="Pfam" id="PF00483">
    <property type="entry name" value="NTP_transferase"/>
    <property type="match status" value="1"/>
</dbReference>
<comment type="similarity">
    <text evidence="1 9">Belongs to the bacterial/plant glucose-1-phosphate adenylyltransferase family.</text>
</comment>
<comment type="caution">
    <text evidence="12">The sequence shown here is derived from an EMBL/GenBank/DDBJ whole genome shotgun (WGS) entry which is preliminary data.</text>
</comment>
<keyword evidence="8 9" id="KW-0119">Carbohydrate metabolism</keyword>
<evidence type="ECO:0000313" key="12">
    <source>
        <dbReference type="EMBL" id="HIQ77970.1"/>
    </source>
</evidence>
<keyword evidence="3 9" id="KW-0808">Transferase</keyword>
<evidence type="ECO:0000256" key="1">
    <source>
        <dbReference type="ARBA" id="ARBA00010443"/>
    </source>
</evidence>
<feature type="domain" description="Nucleotidyl transferase" evidence="10">
    <location>
        <begin position="7"/>
        <end position="260"/>
    </location>
</feature>
<feature type="binding site" evidence="9">
    <location>
        <begin position="180"/>
        <end position="181"/>
    </location>
    <ligand>
        <name>alpha-D-glucose 1-phosphate</name>
        <dbReference type="ChEBI" id="CHEBI:58601"/>
    </ligand>
</feature>
<dbReference type="PANTHER" id="PTHR43523:SF2">
    <property type="entry name" value="GLUCOSE-1-PHOSPHATE ADENYLYLTRANSFERASE"/>
    <property type="match status" value="1"/>
</dbReference>
<comment type="catalytic activity">
    <reaction evidence="9">
        <text>alpha-D-glucose 1-phosphate + ATP + H(+) = ADP-alpha-D-glucose + diphosphate</text>
        <dbReference type="Rhea" id="RHEA:12120"/>
        <dbReference type="ChEBI" id="CHEBI:15378"/>
        <dbReference type="ChEBI" id="CHEBI:30616"/>
        <dbReference type="ChEBI" id="CHEBI:33019"/>
        <dbReference type="ChEBI" id="CHEBI:57498"/>
        <dbReference type="ChEBI" id="CHEBI:58601"/>
        <dbReference type="EC" id="2.7.7.27"/>
    </reaction>
</comment>
<dbReference type="CDD" id="cd04651">
    <property type="entry name" value="LbH_G1P_AT_C"/>
    <property type="match status" value="1"/>
</dbReference>
<dbReference type="InterPro" id="IPR023049">
    <property type="entry name" value="GlgC_bac"/>
</dbReference>
<evidence type="ECO:0000259" key="10">
    <source>
        <dbReference type="Pfam" id="PF00483"/>
    </source>
</evidence>
<dbReference type="GO" id="GO:0008878">
    <property type="term" value="F:glucose-1-phosphate adenylyltransferase activity"/>
    <property type="evidence" value="ECO:0007669"/>
    <property type="project" value="UniProtKB-UniRule"/>
</dbReference>
<keyword evidence="7 9" id="KW-0320">Glycogen biosynthesis</keyword>
<feature type="binding site" evidence="9">
    <location>
        <position position="165"/>
    </location>
    <ligand>
        <name>alpha-D-glucose 1-phosphate</name>
        <dbReference type="ChEBI" id="CHEBI:58601"/>
    </ligand>
</feature>
<name>A0A9D0ZCE4_9FIRM</name>
<feature type="site" description="Could play a key role in the communication between the regulatory and the substrate sites" evidence="9">
    <location>
        <position position="99"/>
    </location>
</feature>
<gene>
    <name evidence="9" type="primary">glgC</name>
    <name evidence="12" type="ORF">IAB77_01770</name>
</gene>
<protein>
    <recommendedName>
        <fullName evidence="9">Glucose-1-phosphate adenylyltransferase</fullName>
        <ecNumber evidence="9">2.7.7.27</ecNumber>
    </recommendedName>
    <alternativeName>
        <fullName evidence="9">ADP-glucose pyrophosphorylase</fullName>
        <shortName evidence="9">ADPGlc PPase</shortName>
    </alternativeName>
    <alternativeName>
        <fullName evidence="9">ADP-glucose synthase</fullName>
    </alternativeName>
</protein>
<evidence type="ECO:0000256" key="4">
    <source>
        <dbReference type="ARBA" id="ARBA00022695"/>
    </source>
</evidence>
<comment type="pathway">
    <text evidence="9">Glycan biosynthesis; glycogen biosynthesis.</text>
</comment>
<dbReference type="NCBIfam" id="TIGR02091">
    <property type="entry name" value="glgC"/>
    <property type="match status" value="1"/>
</dbReference>
<comment type="subunit">
    <text evidence="9">Homotetramer.</text>
</comment>
<dbReference type="EC" id="2.7.7.27" evidence="9"/>
<dbReference type="PROSITE" id="PS00808">
    <property type="entry name" value="ADP_GLC_PYROPHOSPH_1"/>
    <property type="match status" value="1"/>
</dbReference>
<evidence type="ECO:0000256" key="8">
    <source>
        <dbReference type="ARBA" id="ARBA00023277"/>
    </source>
</evidence>
<organism evidence="12 13">
    <name type="scientific">Candidatus Scatomorpha intestinavium</name>
    <dbReference type="NCBI Taxonomy" id="2840922"/>
    <lineage>
        <taxon>Bacteria</taxon>
        <taxon>Bacillati</taxon>
        <taxon>Bacillota</taxon>
        <taxon>Clostridia</taxon>
        <taxon>Eubacteriales</taxon>
        <taxon>Candidatus Scatomorpha</taxon>
    </lineage>
</organism>
<dbReference type="NCBIfam" id="NF003670">
    <property type="entry name" value="PRK05293.1"/>
    <property type="match status" value="1"/>
</dbReference>
<evidence type="ECO:0000256" key="5">
    <source>
        <dbReference type="ARBA" id="ARBA00022741"/>
    </source>
</evidence>
<dbReference type="SUPFAM" id="SSF53448">
    <property type="entry name" value="Nucleotide-diphospho-sugar transferases"/>
    <property type="match status" value="1"/>
</dbReference>
<dbReference type="EMBL" id="DVGA01000023">
    <property type="protein sequence ID" value="HIQ77970.1"/>
    <property type="molecule type" value="Genomic_DNA"/>
</dbReference>
<proteinExistence type="inferred from homology"/>
<reference evidence="12" key="2">
    <citation type="journal article" date="2021" name="PeerJ">
        <title>Extensive microbial diversity within the chicken gut microbiome revealed by metagenomics and culture.</title>
        <authorList>
            <person name="Gilroy R."/>
            <person name="Ravi A."/>
            <person name="Getino M."/>
            <person name="Pursley I."/>
            <person name="Horton D.L."/>
            <person name="Alikhan N.F."/>
            <person name="Baker D."/>
            <person name="Gharbi K."/>
            <person name="Hall N."/>
            <person name="Watson M."/>
            <person name="Adriaenssens E.M."/>
            <person name="Foster-Nyarko E."/>
            <person name="Jarju S."/>
            <person name="Secka A."/>
            <person name="Antonio M."/>
            <person name="Oren A."/>
            <person name="Chaudhuri R.R."/>
            <person name="La Ragione R."/>
            <person name="Hildebrand F."/>
            <person name="Pallen M.J."/>
        </authorList>
    </citation>
    <scope>NUCLEOTIDE SEQUENCE</scope>
    <source>
        <strain evidence="12">ChiBcolR7-354</strain>
    </source>
</reference>
<dbReference type="PROSITE" id="PS00810">
    <property type="entry name" value="ADP_GLC_PYROPHOSPH_3"/>
    <property type="match status" value="1"/>
</dbReference>